<feature type="compositionally biased region" description="Polar residues" evidence="1">
    <location>
        <begin position="230"/>
        <end position="246"/>
    </location>
</feature>
<sequence length="539" mass="59352">MFLLLLPQDLMIRYFHLLHGCLLERETLLDANLLRQALEITLIDQAHQCVLPPSGDAIIDLVNQLGYPGEIHFVLRMAFIPKGDIDEVFGMQIPKELITNNIRKAHYYNAYLEMVANHKQKIAAEKEGGKKKTAPKTDKPLKPAPAKQAKPAPTKQPKPNPAKGQAHVGGVAIREPVAEVARPLPVVEGKGKAIATEEQADQSLLALHTPKRRSTTDQFIFQRWTPATKEASTGPSAQPQDDTSANIIRETPSPVDAETAKLDEGQAGSDPSKTPESRPPLDDDKMDEDHAGSDLGKSHVAFAGPNPEPMHDDFVATVYPKVRESLKFLANEQVVLENPPSSLGTLSSMKILDDTYTFGDQFFNDKSTKDEPGKQNVDVEVVSIVTVPVHQASTSVPPLSTPIIDLLPPKPVDSPHLEPFIVATTETTTITLPLPPPPQQQTTTDSELRAAEANIKEILHQWMFESGFYKSFPEHVALYEALEAFMERANRDEFPAKKDKSQKRHRDDQDPPPPPPDSDLNKAKRHDSDASGSKQPPAS</sequence>
<accession>A0A6L2JH22</accession>
<feature type="compositionally biased region" description="Basic and acidic residues" evidence="1">
    <location>
        <begin position="273"/>
        <end position="292"/>
    </location>
</feature>
<evidence type="ECO:0000313" key="2">
    <source>
        <dbReference type="EMBL" id="GEU35185.1"/>
    </source>
</evidence>
<feature type="compositionally biased region" description="Basic and acidic residues" evidence="1">
    <location>
        <begin position="519"/>
        <end position="529"/>
    </location>
</feature>
<feature type="region of interest" description="Disordered" evidence="1">
    <location>
        <begin position="125"/>
        <end position="168"/>
    </location>
</feature>
<comment type="caution">
    <text evidence="2">The sequence shown here is derived from an EMBL/GenBank/DDBJ whole genome shotgun (WGS) entry which is preliminary data.</text>
</comment>
<proteinExistence type="predicted"/>
<evidence type="ECO:0000256" key="1">
    <source>
        <dbReference type="SAM" id="MobiDB-lite"/>
    </source>
</evidence>
<dbReference type="EMBL" id="BKCJ010000663">
    <property type="protein sequence ID" value="GEU35185.1"/>
    <property type="molecule type" value="Genomic_DNA"/>
</dbReference>
<feature type="compositionally biased region" description="Basic and acidic residues" evidence="1">
    <location>
        <begin position="125"/>
        <end position="141"/>
    </location>
</feature>
<feature type="region of interest" description="Disordered" evidence="1">
    <location>
        <begin position="492"/>
        <end position="539"/>
    </location>
</feature>
<feature type="compositionally biased region" description="Low complexity" evidence="1">
    <location>
        <begin position="144"/>
        <end position="153"/>
    </location>
</feature>
<organism evidence="2">
    <name type="scientific">Tanacetum cinerariifolium</name>
    <name type="common">Dalmatian daisy</name>
    <name type="synonym">Chrysanthemum cinerariifolium</name>
    <dbReference type="NCBI Taxonomy" id="118510"/>
    <lineage>
        <taxon>Eukaryota</taxon>
        <taxon>Viridiplantae</taxon>
        <taxon>Streptophyta</taxon>
        <taxon>Embryophyta</taxon>
        <taxon>Tracheophyta</taxon>
        <taxon>Spermatophyta</taxon>
        <taxon>Magnoliopsida</taxon>
        <taxon>eudicotyledons</taxon>
        <taxon>Gunneridae</taxon>
        <taxon>Pentapetalae</taxon>
        <taxon>asterids</taxon>
        <taxon>campanulids</taxon>
        <taxon>Asterales</taxon>
        <taxon>Asteraceae</taxon>
        <taxon>Asteroideae</taxon>
        <taxon>Anthemideae</taxon>
        <taxon>Anthemidinae</taxon>
        <taxon>Tanacetum</taxon>
    </lineage>
</organism>
<dbReference type="AlphaFoldDB" id="A0A6L2JH22"/>
<name>A0A6L2JH22_TANCI</name>
<feature type="compositionally biased region" description="Polar residues" evidence="1">
    <location>
        <begin position="530"/>
        <end position="539"/>
    </location>
</feature>
<reference evidence="2" key="1">
    <citation type="journal article" date="2019" name="Sci. Rep.">
        <title>Draft genome of Tanacetum cinerariifolium, the natural source of mosquito coil.</title>
        <authorList>
            <person name="Yamashiro T."/>
            <person name="Shiraishi A."/>
            <person name="Satake H."/>
            <person name="Nakayama K."/>
        </authorList>
    </citation>
    <scope>NUCLEOTIDE SEQUENCE</scope>
</reference>
<feature type="region of interest" description="Disordered" evidence="1">
    <location>
        <begin position="227"/>
        <end position="308"/>
    </location>
</feature>
<protein>
    <submittedName>
        <fullName evidence="2">Histone deacetylase 14</fullName>
    </submittedName>
</protein>
<feature type="compositionally biased region" description="Basic and acidic residues" evidence="1">
    <location>
        <begin position="492"/>
        <end position="509"/>
    </location>
</feature>
<gene>
    <name evidence="2" type="ORF">Tci_007163</name>
</gene>